<feature type="transmembrane region" description="Helical" evidence="7">
    <location>
        <begin position="442"/>
        <end position="465"/>
    </location>
</feature>
<keyword evidence="5 7" id="KW-1133">Transmembrane helix</keyword>
<dbReference type="EMBL" id="ABCS01000033">
    <property type="protein sequence ID" value="EDM78264.1"/>
    <property type="molecule type" value="Genomic_DNA"/>
</dbReference>
<feature type="transmembrane region" description="Helical" evidence="7">
    <location>
        <begin position="567"/>
        <end position="587"/>
    </location>
</feature>
<accession>A6G7D0</accession>
<keyword evidence="3 7" id="KW-0812">Transmembrane</keyword>
<evidence type="ECO:0000259" key="8">
    <source>
        <dbReference type="Pfam" id="PF01694"/>
    </source>
</evidence>
<evidence type="ECO:0000256" key="4">
    <source>
        <dbReference type="ARBA" id="ARBA00022801"/>
    </source>
</evidence>
<dbReference type="RefSeq" id="WP_006972625.1">
    <property type="nucleotide sequence ID" value="NZ_ABCS01000033.1"/>
</dbReference>
<dbReference type="GO" id="GO:0004252">
    <property type="term" value="F:serine-type endopeptidase activity"/>
    <property type="evidence" value="ECO:0007669"/>
    <property type="project" value="InterPro"/>
</dbReference>
<dbReference type="AlphaFoldDB" id="A6G7D0"/>
<comment type="caution">
    <text evidence="9">The sequence shown here is derived from an EMBL/GenBank/DDBJ whole genome shotgun (WGS) entry which is preliminary data.</text>
</comment>
<dbReference type="GO" id="GO:0016020">
    <property type="term" value="C:membrane"/>
    <property type="evidence" value="ECO:0007669"/>
    <property type="project" value="UniProtKB-SubCell"/>
</dbReference>
<feature type="transmembrane region" description="Helical" evidence="7">
    <location>
        <begin position="56"/>
        <end position="74"/>
    </location>
</feature>
<feature type="domain" description="Peptidase S54 rhomboid" evidence="8">
    <location>
        <begin position="402"/>
        <end position="553"/>
    </location>
</feature>
<evidence type="ECO:0000256" key="3">
    <source>
        <dbReference type="ARBA" id="ARBA00022692"/>
    </source>
</evidence>
<feature type="transmembrane region" description="Helical" evidence="7">
    <location>
        <begin position="511"/>
        <end position="529"/>
    </location>
</feature>
<dbReference type="OrthoDB" id="9813074at2"/>
<evidence type="ECO:0000313" key="9">
    <source>
        <dbReference type="EMBL" id="EDM78264.1"/>
    </source>
</evidence>
<evidence type="ECO:0000256" key="1">
    <source>
        <dbReference type="ARBA" id="ARBA00004141"/>
    </source>
</evidence>
<feature type="transmembrane region" description="Helical" evidence="7">
    <location>
        <begin position="350"/>
        <end position="374"/>
    </location>
</feature>
<evidence type="ECO:0000256" key="5">
    <source>
        <dbReference type="ARBA" id="ARBA00022989"/>
    </source>
</evidence>
<evidence type="ECO:0000256" key="7">
    <source>
        <dbReference type="SAM" id="Phobius"/>
    </source>
</evidence>
<dbReference type="eggNOG" id="COG0457">
    <property type="taxonomic scope" value="Bacteria"/>
</dbReference>
<sequence length="770" mass="81346">MTGALFDHFLLLAAIVCAVSLVKQLREGSGIDRGYTVLVGAQLVAAVLAVDANRFFGVIALSAVVLTVILPAALEPLARQAFARGRLSWVEYLSRARALLMPGSGLDRQLPIIAGLGILGREGVDAALRHYRQLADASEDSSELALIHEQIISMFFHGERWAEGIAHYERRFQPGYAALRPNLALGLLRAYGEARHLERAAQLLRALEDGPVGSQARAVEILGQARLTFLAYAGAVGPVEELVRERRFADLGLSEATAALFKGIALQHAGATDEADATLAEVEALAGPKDQRVRVAAEGLRELLRDAQPADRGALEPELRSYVEIVAERLRALSSARALVQKRGSMRVSYGLIVGLSAVYGVGLLAGGGGMGLLELGALSEDLWRLAAVGEVGAGAQAWAGGWPRVFTSVWIHVDLVALLFNIYALWLAGQVVERLLGPARTLIVSLGSAVFGTAMSLLVLPAMWSAGDAAASLATVGATGANLMAVGAIVSALCLLWPRRTPAIPTRARRSMAVTLSLLLVASVLIDWPMLGTFGVSPVALLGAALFSVVFTVSLPTTLPTIADKVLVGVGAALLLANLGAFALAWGERPEDTLVAHRAQVCTVEGVELRVPMDFVLMAVERDVPFDVPLVGGLVDGLELRTGSLVQIAVLPMDADAELREGRPALFDTMDGLERELSVTAAGPVPDALVPFTEAGEGEGRSFELWRNGERVARVIEWPLARPEGPPVVVALIAAPGTNLNHAAELYAAILDDAAVSSSPEARSSCRVE</sequence>
<dbReference type="InterPro" id="IPR022764">
    <property type="entry name" value="Peptidase_S54_rhomboid_dom"/>
</dbReference>
<dbReference type="PANTHER" id="PTHR43731:SF14">
    <property type="entry name" value="PRESENILIN-ASSOCIATED RHOMBOID-LIKE PROTEIN, MITOCHONDRIAL"/>
    <property type="match status" value="1"/>
</dbReference>
<dbReference type="InterPro" id="IPR050925">
    <property type="entry name" value="Rhomboid_protease_S54"/>
</dbReference>
<dbReference type="SUPFAM" id="SSF144091">
    <property type="entry name" value="Rhomboid-like"/>
    <property type="match status" value="1"/>
</dbReference>
<feature type="transmembrane region" description="Helical" evidence="7">
    <location>
        <begin position="6"/>
        <end position="22"/>
    </location>
</feature>
<dbReference type="InterPro" id="IPR035952">
    <property type="entry name" value="Rhomboid-like_sf"/>
</dbReference>
<evidence type="ECO:0000256" key="2">
    <source>
        <dbReference type="ARBA" id="ARBA00009045"/>
    </source>
</evidence>
<evidence type="ECO:0000256" key="6">
    <source>
        <dbReference type="ARBA" id="ARBA00023136"/>
    </source>
</evidence>
<reference evidence="9 10" key="1">
    <citation type="submission" date="2007-06" db="EMBL/GenBank/DDBJ databases">
        <authorList>
            <person name="Shimkets L."/>
            <person name="Ferriera S."/>
            <person name="Johnson J."/>
            <person name="Kravitz S."/>
            <person name="Beeson K."/>
            <person name="Sutton G."/>
            <person name="Rogers Y.-H."/>
            <person name="Friedman R."/>
            <person name="Frazier M."/>
            <person name="Venter J.C."/>
        </authorList>
    </citation>
    <scope>NUCLEOTIDE SEQUENCE [LARGE SCALE GENOMIC DNA]</scope>
    <source>
        <strain evidence="9 10">SIR-1</strain>
    </source>
</reference>
<feature type="transmembrane region" description="Helical" evidence="7">
    <location>
        <begin position="471"/>
        <end position="499"/>
    </location>
</feature>
<dbReference type="Pfam" id="PF01694">
    <property type="entry name" value="Rhomboid"/>
    <property type="match status" value="1"/>
</dbReference>
<comment type="similarity">
    <text evidence="2">Belongs to the peptidase S54 family.</text>
</comment>
<comment type="subcellular location">
    <subcellularLocation>
        <location evidence="1">Membrane</location>
        <topology evidence="1">Multi-pass membrane protein</topology>
    </subcellularLocation>
</comment>
<dbReference type="Gene3D" id="1.20.1540.10">
    <property type="entry name" value="Rhomboid-like"/>
    <property type="match status" value="1"/>
</dbReference>
<gene>
    <name evidence="9" type="ORF">PPSIR1_08766</name>
</gene>
<keyword evidence="6 7" id="KW-0472">Membrane</keyword>
<name>A6G7D0_9BACT</name>
<evidence type="ECO:0000313" key="10">
    <source>
        <dbReference type="Proteomes" id="UP000005801"/>
    </source>
</evidence>
<dbReference type="STRING" id="391625.PPSIR1_08766"/>
<feature type="transmembrane region" description="Helical" evidence="7">
    <location>
        <begin position="410"/>
        <end position="430"/>
    </location>
</feature>
<keyword evidence="10" id="KW-1185">Reference proteome</keyword>
<keyword evidence="4" id="KW-0378">Hydrolase</keyword>
<protein>
    <recommendedName>
        <fullName evidence="8">Peptidase S54 rhomboid domain-containing protein</fullName>
    </recommendedName>
</protein>
<proteinExistence type="inferred from homology"/>
<feature type="transmembrane region" description="Helical" evidence="7">
    <location>
        <begin position="34"/>
        <end position="50"/>
    </location>
</feature>
<feature type="transmembrane region" description="Helical" evidence="7">
    <location>
        <begin position="535"/>
        <end position="555"/>
    </location>
</feature>
<dbReference type="PANTHER" id="PTHR43731">
    <property type="entry name" value="RHOMBOID PROTEASE"/>
    <property type="match status" value="1"/>
</dbReference>
<dbReference type="Proteomes" id="UP000005801">
    <property type="component" value="Unassembled WGS sequence"/>
</dbReference>
<organism evidence="9 10">
    <name type="scientific">Plesiocystis pacifica SIR-1</name>
    <dbReference type="NCBI Taxonomy" id="391625"/>
    <lineage>
        <taxon>Bacteria</taxon>
        <taxon>Pseudomonadati</taxon>
        <taxon>Myxococcota</taxon>
        <taxon>Polyangia</taxon>
        <taxon>Nannocystales</taxon>
        <taxon>Nannocystaceae</taxon>
        <taxon>Plesiocystis</taxon>
    </lineage>
</organism>